<gene>
    <name evidence="2" type="ORF">SAMN04487850_0510</name>
</gene>
<feature type="domain" description="DUF3298" evidence="1">
    <location>
        <begin position="172"/>
        <end position="251"/>
    </location>
</feature>
<proteinExistence type="predicted"/>
<keyword evidence="3" id="KW-1185">Reference proteome</keyword>
<evidence type="ECO:0000313" key="2">
    <source>
        <dbReference type="EMBL" id="SEV85608.1"/>
    </source>
</evidence>
<dbReference type="Pfam" id="PF11738">
    <property type="entry name" value="DUF3298"/>
    <property type="match status" value="1"/>
</dbReference>
<sequence length="263" mass="30004">MKNFNLLSMITLLMIACGGNDEDAIKFDSFEVDKVAVLSNDDPSPRCQVHLHMNQATKACGHRGELINATVMRRLLDLEDSSMKLAAETFADKYTQSYITNMLPLYNQDRSDTLKRQWYEYHYIIDTNTQKGSKNSVVYLATIDYYEGGAHGINQLLTMNFDTRTGRLLTMKDIFASGYEQPLQEMLLQALMEKTGLNSLTALHEKGYLYSMDIFPAENFILGDETITFVYNPYEIAPYALGSTELTLPYSQLSKILNYSFEY</sequence>
<dbReference type="InterPro" id="IPR021729">
    <property type="entry name" value="DUF3298"/>
</dbReference>
<reference evidence="2 3" key="1">
    <citation type="submission" date="2016-10" db="EMBL/GenBank/DDBJ databases">
        <authorList>
            <person name="de Groot N.N."/>
        </authorList>
    </citation>
    <scope>NUCLEOTIDE SEQUENCE [LARGE SCALE GENOMIC DNA]</scope>
    <source>
        <strain evidence="2 3">TC2-24</strain>
    </source>
</reference>
<dbReference type="AlphaFoldDB" id="A0A1I0MBV7"/>
<evidence type="ECO:0000259" key="1">
    <source>
        <dbReference type="Pfam" id="PF11738"/>
    </source>
</evidence>
<dbReference type="Proteomes" id="UP000199373">
    <property type="component" value="Unassembled WGS sequence"/>
</dbReference>
<dbReference type="RefSeq" id="WP_091899587.1">
    <property type="nucleotide sequence ID" value="NZ_FOIQ01000001.1"/>
</dbReference>
<dbReference type="Gene3D" id="3.30.565.40">
    <property type="entry name" value="Fervidobacterium nodosum Rt17-B1 like"/>
    <property type="match status" value="1"/>
</dbReference>
<dbReference type="PROSITE" id="PS51257">
    <property type="entry name" value="PROKAR_LIPOPROTEIN"/>
    <property type="match status" value="1"/>
</dbReference>
<protein>
    <recommendedName>
        <fullName evidence="1">DUF3298 domain-containing protein</fullName>
    </recommendedName>
</protein>
<dbReference type="InterPro" id="IPR037126">
    <property type="entry name" value="PdaC/RsiV-like_sf"/>
</dbReference>
<evidence type="ECO:0000313" key="3">
    <source>
        <dbReference type="Proteomes" id="UP000199373"/>
    </source>
</evidence>
<name>A0A1I0MBV7_9BACT</name>
<accession>A0A1I0MBV7</accession>
<dbReference type="Gene3D" id="3.90.640.20">
    <property type="entry name" value="Heat-shock cognate protein, ATPase"/>
    <property type="match status" value="1"/>
</dbReference>
<dbReference type="EMBL" id="FOIQ01000001">
    <property type="protein sequence ID" value="SEV85608.1"/>
    <property type="molecule type" value="Genomic_DNA"/>
</dbReference>
<organism evidence="2 3">
    <name type="scientific">Prevotella aff. ruminicola Tc2-24</name>
    <dbReference type="NCBI Taxonomy" id="81582"/>
    <lineage>
        <taxon>Bacteria</taxon>
        <taxon>Pseudomonadati</taxon>
        <taxon>Bacteroidota</taxon>
        <taxon>Bacteroidia</taxon>
        <taxon>Bacteroidales</taxon>
        <taxon>Prevotellaceae</taxon>
        <taxon>Prevotella</taxon>
    </lineage>
</organism>